<evidence type="ECO:0000256" key="4">
    <source>
        <dbReference type="ARBA" id="ARBA00022840"/>
    </source>
</evidence>
<dbReference type="SMART" id="SM00382">
    <property type="entry name" value="AAA"/>
    <property type="match status" value="1"/>
</dbReference>
<dbReference type="InterPro" id="IPR003593">
    <property type="entry name" value="AAA+_ATPase"/>
</dbReference>
<dbReference type="SUPFAM" id="SSF52540">
    <property type="entry name" value="P-loop containing nucleoside triphosphate hydrolases"/>
    <property type="match status" value="1"/>
</dbReference>
<keyword evidence="3" id="KW-0547">Nucleotide-binding</keyword>
<evidence type="ECO:0000256" key="2">
    <source>
        <dbReference type="ARBA" id="ARBA00022448"/>
    </source>
</evidence>
<dbReference type="PANTHER" id="PTHR43335">
    <property type="entry name" value="ABC TRANSPORTER, ATP-BINDING PROTEIN"/>
    <property type="match status" value="1"/>
</dbReference>
<proteinExistence type="inferred from homology"/>
<evidence type="ECO:0000256" key="3">
    <source>
        <dbReference type="ARBA" id="ARBA00022741"/>
    </source>
</evidence>
<dbReference type="Gene3D" id="3.40.50.300">
    <property type="entry name" value="P-loop containing nucleotide triphosphate hydrolases"/>
    <property type="match status" value="1"/>
</dbReference>
<organism evidence="7 8">
    <name type="scientific">Anaerobutyricum hallii</name>
    <dbReference type="NCBI Taxonomy" id="39488"/>
    <lineage>
        <taxon>Bacteria</taxon>
        <taxon>Bacillati</taxon>
        <taxon>Bacillota</taxon>
        <taxon>Clostridia</taxon>
        <taxon>Lachnospirales</taxon>
        <taxon>Lachnospiraceae</taxon>
        <taxon>Anaerobutyricum</taxon>
    </lineage>
</organism>
<evidence type="ECO:0000313" key="8">
    <source>
        <dbReference type="Proteomes" id="UP000286561"/>
    </source>
</evidence>
<dbReference type="GO" id="GO:0005524">
    <property type="term" value="F:ATP binding"/>
    <property type="evidence" value="ECO:0007669"/>
    <property type="project" value="UniProtKB-KW"/>
</dbReference>
<comment type="caution">
    <text evidence="7">The sequence shown here is derived from an EMBL/GenBank/DDBJ whole genome shotgun (WGS) entry which is preliminary data.</text>
</comment>
<dbReference type="GO" id="GO:0016887">
    <property type="term" value="F:ATP hydrolysis activity"/>
    <property type="evidence" value="ECO:0007669"/>
    <property type="project" value="InterPro"/>
</dbReference>
<keyword evidence="2" id="KW-0813">Transport</keyword>
<evidence type="ECO:0000256" key="1">
    <source>
        <dbReference type="ARBA" id="ARBA00005417"/>
    </source>
</evidence>
<dbReference type="EMBL" id="QSEP01000037">
    <property type="protein sequence ID" value="RGZ82919.1"/>
    <property type="molecule type" value="Genomic_DNA"/>
</dbReference>
<dbReference type="CDD" id="cd03230">
    <property type="entry name" value="ABC_DR_subfamily_A"/>
    <property type="match status" value="1"/>
</dbReference>
<reference evidence="7 8" key="1">
    <citation type="submission" date="2018-08" db="EMBL/GenBank/DDBJ databases">
        <title>A genome reference for cultivated species of the human gut microbiota.</title>
        <authorList>
            <person name="Zou Y."/>
            <person name="Xue W."/>
            <person name="Luo G."/>
        </authorList>
    </citation>
    <scope>NUCLEOTIDE SEQUENCE [LARGE SCALE GENOMIC DNA]</scope>
    <source>
        <strain evidence="7 8">AM48-23BH</strain>
    </source>
</reference>
<dbReference type="InterPro" id="IPR027417">
    <property type="entry name" value="P-loop_NTPase"/>
</dbReference>
<keyword evidence="4 7" id="KW-0067">ATP-binding</keyword>
<accession>A0A413PXZ0</accession>
<evidence type="ECO:0000259" key="6">
    <source>
        <dbReference type="PROSITE" id="PS50893"/>
    </source>
</evidence>
<dbReference type="PANTHER" id="PTHR43335:SF4">
    <property type="entry name" value="ABC TRANSPORTER, ATP-BINDING PROTEIN"/>
    <property type="match status" value="1"/>
</dbReference>
<comment type="similarity">
    <text evidence="1">Belongs to the ABC transporter superfamily.</text>
</comment>
<name>A0A413PXZ0_9FIRM</name>
<feature type="compositionally biased region" description="Basic and acidic residues" evidence="5">
    <location>
        <begin position="338"/>
        <end position="351"/>
    </location>
</feature>
<feature type="domain" description="ABC transporter" evidence="6">
    <location>
        <begin position="23"/>
        <end position="253"/>
    </location>
</feature>
<dbReference type="Proteomes" id="UP000286561">
    <property type="component" value="Unassembled WGS sequence"/>
</dbReference>
<dbReference type="Pfam" id="PF00005">
    <property type="entry name" value="ABC_tran"/>
    <property type="match status" value="1"/>
</dbReference>
<dbReference type="AlphaFoldDB" id="A0A413PXZ0"/>
<evidence type="ECO:0000256" key="5">
    <source>
        <dbReference type="SAM" id="MobiDB-lite"/>
    </source>
</evidence>
<evidence type="ECO:0000313" key="7">
    <source>
        <dbReference type="EMBL" id="RGZ82919.1"/>
    </source>
</evidence>
<dbReference type="InterPro" id="IPR003439">
    <property type="entry name" value="ABC_transporter-like_ATP-bd"/>
</dbReference>
<gene>
    <name evidence="7" type="ORF">DW972_07410</name>
</gene>
<feature type="region of interest" description="Disordered" evidence="5">
    <location>
        <begin position="336"/>
        <end position="378"/>
    </location>
</feature>
<sequence>MNFLKTERFREYIKIIQEAYFMIEVKNLVKDYGKHHAVKDISFSVPDGQIVGLLGPNGAGKSTTMNIMTGYISATSGEVKIGGYDILEQPIQAKKLIGYLPEIPPLYEDMTVAEYLNFICDLKGIRKKTEKESSINEVTEAVKISDMKGRLIKNLSKGYKQRVGLAQALIGNPPLLILDEPTVGLDPNQIIEIRALIKSLGQKHTIILSSHILSEVNAICDYVLIIDKGTLVAEDTPEHLSEDFSDTDNINMSVKGSREQVEEVLKVSEYIRDYKIIDEKDGIVDVQAKTATKEDIRDNLFFEFAEEKLPIIKMERESLSLEDVFLKLTGQDVEEVESEAKKASEQIEKQGHHGFSFKRKKKADSKGTEQAEKEEEDK</sequence>
<protein>
    <submittedName>
        <fullName evidence="7">ABC transporter ATP-binding protein</fullName>
    </submittedName>
</protein>
<dbReference type="PROSITE" id="PS50893">
    <property type="entry name" value="ABC_TRANSPORTER_2"/>
    <property type="match status" value="1"/>
</dbReference>